<evidence type="ECO:0000256" key="4">
    <source>
        <dbReference type="ARBA" id="ARBA00022741"/>
    </source>
</evidence>
<evidence type="ECO:0000256" key="3">
    <source>
        <dbReference type="ARBA" id="ARBA00022458"/>
    </source>
</evidence>
<dbReference type="InterPro" id="IPR003593">
    <property type="entry name" value="AAA+_ATPase"/>
</dbReference>
<keyword evidence="3" id="KW-0536">Nodulation</keyword>
<dbReference type="InterPro" id="IPR003439">
    <property type="entry name" value="ABC_transporter-like_ATP-bd"/>
</dbReference>
<dbReference type="RefSeq" id="WP_353301886.1">
    <property type="nucleotide sequence ID" value="NZ_BAABWN010000003.1"/>
</dbReference>
<dbReference type="PROSITE" id="PS50893">
    <property type="entry name" value="ABC_TRANSPORTER_2"/>
    <property type="match status" value="1"/>
</dbReference>
<dbReference type="EMBL" id="BAABWN010000003">
    <property type="protein sequence ID" value="GAA6167169.1"/>
    <property type="molecule type" value="Genomic_DNA"/>
</dbReference>
<name>A0ABQ0A6A5_9GAMM</name>
<evidence type="ECO:0000313" key="8">
    <source>
        <dbReference type="Proteomes" id="UP001465153"/>
    </source>
</evidence>
<evidence type="ECO:0000313" key="7">
    <source>
        <dbReference type="EMBL" id="GAA6167169.1"/>
    </source>
</evidence>
<dbReference type="CDD" id="cd03230">
    <property type="entry name" value="ABC_DR_subfamily_A"/>
    <property type="match status" value="1"/>
</dbReference>
<dbReference type="Proteomes" id="UP001465153">
    <property type="component" value="Unassembled WGS sequence"/>
</dbReference>
<dbReference type="SUPFAM" id="SSF52540">
    <property type="entry name" value="P-loop containing nucleoside triphosphate hydrolases"/>
    <property type="match status" value="1"/>
</dbReference>
<dbReference type="GO" id="GO:0005524">
    <property type="term" value="F:ATP binding"/>
    <property type="evidence" value="ECO:0007669"/>
    <property type="project" value="UniProtKB-KW"/>
</dbReference>
<dbReference type="PANTHER" id="PTHR42711:SF5">
    <property type="entry name" value="ABC TRANSPORTER ATP-BINDING PROTEIN NATA"/>
    <property type="match status" value="1"/>
</dbReference>
<gene>
    <name evidence="7" type="ORF">NBRC116591_09790</name>
</gene>
<dbReference type="InterPro" id="IPR050763">
    <property type="entry name" value="ABC_transporter_ATP-binding"/>
</dbReference>
<keyword evidence="5 7" id="KW-0067">ATP-binding</keyword>
<keyword evidence="8" id="KW-1185">Reference proteome</keyword>
<organism evidence="7 8">
    <name type="scientific">Sessilibacter corallicola</name>
    <dbReference type="NCBI Taxonomy" id="2904075"/>
    <lineage>
        <taxon>Bacteria</taxon>
        <taxon>Pseudomonadati</taxon>
        <taxon>Pseudomonadota</taxon>
        <taxon>Gammaproteobacteria</taxon>
        <taxon>Cellvibrionales</taxon>
        <taxon>Cellvibrionaceae</taxon>
        <taxon>Sessilibacter</taxon>
    </lineage>
</organism>
<dbReference type="InterPro" id="IPR017871">
    <property type="entry name" value="ABC_transporter-like_CS"/>
</dbReference>
<protein>
    <submittedName>
        <fullName evidence="7">ABC transporter ATP-binding protein</fullName>
    </submittedName>
</protein>
<dbReference type="SMART" id="SM00382">
    <property type="entry name" value="AAA"/>
    <property type="match status" value="1"/>
</dbReference>
<sequence length="294" mass="32712">MSAILEIRDLHKQYKNVNAVNGISFEIEKGTCFGLLGPNGAGKTTTIEMIEGITPPSSGEIRYKGVPNNPQFRHEAGIQFQSTALMDYLKVIEVLELFGGFYRNSLPIEKLVEQCALSEFLHHPASKLSGGQRQRVLLAIALINDPEIIFLDEPTTGLDPQSRRNFWNLINNIKNLGKTIVLTTHYMDEAESLCDQLVIVDKGKIIAEGTPQALLNEHFGVSYICLRDGDLSPDQFDQFEVTSTEKNEITIISKNLESTLQQLINCGANLSALQVRNPTLDDLFLKITGHSLRD</sequence>
<keyword evidence="4" id="KW-0547">Nucleotide-binding</keyword>
<dbReference type="PROSITE" id="PS00211">
    <property type="entry name" value="ABC_TRANSPORTER_1"/>
    <property type="match status" value="1"/>
</dbReference>
<proteinExistence type="inferred from homology"/>
<dbReference type="InterPro" id="IPR027417">
    <property type="entry name" value="P-loop_NTPase"/>
</dbReference>
<dbReference type="Gene3D" id="3.40.50.300">
    <property type="entry name" value="P-loop containing nucleotide triphosphate hydrolases"/>
    <property type="match status" value="1"/>
</dbReference>
<comment type="caution">
    <text evidence="7">The sequence shown here is derived from an EMBL/GenBank/DDBJ whole genome shotgun (WGS) entry which is preliminary data.</text>
</comment>
<reference evidence="7 8" key="1">
    <citation type="submission" date="2024-04" db="EMBL/GenBank/DDBJ databases">
        <title>Draft genome sequence of Sessilibacter corallicola NBRC 116591.</title>
        <authorList>
            <person name="Miyakawa T."/>
            <person name="Kusuya Y."/>
            <person name="Miura T."/>
        </authorList>
    </citation>
    <scope>NUCLEOTIDE SEQUENCE [LARGE SCALE GENOMIC DNA]</scope>
    <source>
        <strain evidence="7 8">KU-00831-HH</strain>
    </source>
</reference>
<evidence type="ECO:0000256" key="2">
    <source>
        <dbReference type="ARBA" id="ARBA00022448"/>
    </source>
</evidence>
<dbReference type="PANTHER" id="PTHR42711">
    <property type="entry name" value="ABC TRANSPORTER ATP-BINDING PROTEIN"/>
    <property type="match status" value="1"/>
</dbReference>
<dbReference type="Pfam" id="PF00005">
    <property type="entry name" value="ABC_tran"/>
    <property type="match status" value="1"/>
</dbReference>
<evidence type="ECO:0000259" key="6">
    <source>
        <dbReference type="PROSITE" id="PS50893"/>
    </source>
</evidence>
<accession>A0ABQ0A6A5</accession>
<comment type="similarity">
    <text evidence="1">Belongs to the ABC transporter superfamily.</text>
</comment>
<feature type="domain" description="ABC transporter" evidence="6">
    <location>
        <begin position="5"/>
        <end position="227"/>
    </location>
</feature>
<evidence type="ECO:0000256" key="5">
    <source>
        <dbReference type="ARBA" id="ARBA00022840"/>
    </source>
</evidence>
<evidence type="ECO:0000256" key="1">
    <source>
        <dbReference type="ARBA" id="ARBA00005417"/>
    </source>
</evidence>
<keyword evidence="2" id="KW-0813">Transport</keyword>